<proteinExistence type="predicted"/>
<organism evidence="2">
    <name type="scientific">Candidatus Kentrum sp. UNK</name>
    <dbReference type="NCBI Taxonomy" id="2126344"/>
    <lineage>
        <taxon>Bacteria</taxon>
        <taxon>Pseudomonadati</taxon>
        <taxon>Pseudomonadota</taxon>
        <taxon>Gammaproteobacteria</taxon>
        <taxon>Candidatus Kentrum</taxon>
    </lineage>
</organism>
<dbReference type="AlphaFoldDB" id="A0A451B2K4"/>
<dbReference type="EMBL" id="CAADFZ010000068">
    <property type="protein sequence ID" value="VFK65687.1"/>
    <property type="molecule type" value="Genomic_DNA"/>
</dbReference>
<name>A0A451B2K4_9GAMM</name>
<accession>A0A451B2K4</accession>
<evidence type="ECO:0000313" key="1">
    <source>
        <dbReference type="EMBL" id="VFK65687.1"/>
    </source>
</evidence>
<evidence type="ECO:0000313" key="2">
    <source>
        <dbReference type="EMBL" id="VFK72521.1"/>
    </source>
</evidence>
<reference evidence="2" key="1">
    <citation type="submission" date="2019-02" db="EMBL/GenBank/DDBJ databases">
        <authorList>
            <person name="Gruber-Vodicka R. H."/>
            <person name="Seah K. B. B."/>
        </authorList>
    </citation>
    <scope>NUCLEOTIDE SEQUENCE</scope>
    <source>
        <strain evidence="2">BECK_BY19</strain>
        <strain evidence="1">BECK_BY8</strain>
    </source>
</reference>
<gene>
    <name evidence="1" type="ORF">BECKUNK1418G_GA0071005_10682</name>
    <name evidence="2" type="ORF">BECKUNK1418H_GA0071006_11202</name>
</gene>
<dbReference type="EMBL" id="CAADGD010000120">
    <property type="protein sequence ID" value="VFK72521.1"/>
    <property type="molecule type" value="Genomic_DNA"/>
</dbReference>
<sequence>MIYLFSTCLFLTGSDSDWNLWPALSLHPKGVAFSLAHARIYPVSALARNANIFSIYSNLPKLPSRHSAGECLVDLTQSFGKGNSPNSMRGARIGNMLALRAKDERG</sequence>
<protein>
    <submittedName>
        <fullName evidence="2">Uncharacterized protein</fullName>
    </submittedName>
</protein>